<feature type="domain" description="Alpha/beta hydrolase fold-3" evidence="2">
    <location>
        <begin position="87"/>
        <end position="321"/>
    </location>
</feature>
<dbReference type="SUPFAM" id="SSF53474">
    <property type="entry name" value="alpha/beta-Hydrolases"/>
    <property type="match status" value="1"/>
</dbReference>
<dbReference type="PANTHER" id="PTHR48081">
    <property type="entry name" value="AB HYDROLASE SUPERFAMILY PROTEIN C4A8.06C"/>
    <property type="match status" value="1"/>
</dbReference>
<keyword evidence="4" id="KW-1185">Reference proteome</keyword>
<sequence>MNQLRVALNKLPPGATIKILRKVFSLPSPAARLLLHDITKPRSSHKPWIHKVPWNGEWSGCWIGENVRKMDKVSLMKRINDCDIVLFNVHGGGFRIGTCTMFMDTWIEWIKVLKNNYGMEAIIMSVDYRLAPEYKYPSPVEDVVRAYEHLTKTLHVDAEKIVVTGDSAGASLVLEMLFITHDPSMFEIVTDDDDGKNQEVPKLNQLPRPAGAVFSSPLVTDETTSESWKINVKYDYISQYTAKIIKKDYFEPLGPDSPPDANQVLGIAKLETGFKEFLPEQVLMFVGNKETLRDDALDLAMKAENDGVNWETVIEDYVHDWFCVREVVKDKKMLIRADTTFADFCYRSVRGIRRKSAIGPMSVKNNGYNSQVKVLYELSRSNTSGSFSDYSSMRRSSEGLEAVIEEEEEEDTAEAATFYEDLFNDSDFSDTDFESPVSTASFGRKQFKTAVAPEKSTKQKPKTVFV</sequence>
<evidence type="ECO:0000259" key="2">
    <source>
        <dbReference type="Pfam" id="PF07859"/>
    </source>
</evidence>
<accession>A0A8H7RC56</accession>
<dbReference type="InterPro" id="IPR013094">
    <property type="entry name" value="AB_hydrolase_3"/>
</dbReference>
<dbReference type="InterPro" id="IPR029058">
    <property type="entry name" value="AB_hydrolase_fold"/>
</dbReference>
<evidence type="ECO:0000256" key="1">
    <source>
        <dbReference type="ARBA" id="ARBA00022801"/>
    </source>
</evidence>
<proteinExistence type="predicted"/>
<gene>
    <name evidence="3" type="ORF">INT46_005446</name>
</gene>
<dbReference type="EMBL" id="JAEPRC010000140">
    <property type="protein sequence ID" value="KAG2206926.1"/>
    <property type="molecule type" value="Genomic_DNA"/>
</dbReference>
<dbReference type="AlphaFoldDB" id="A0A8H7RC56"/>
<protein>
    <recommendedName>
        <fullName evidence="2">Alpha/beta hydrolase fold-3 domain-containing protein</fullName>
    </recommendedName>
</protein>
<comment type="caution">
    <text evidence="3">The sequence shown here is derived from an EMBL/GenBank/DDBJ whole genome shotgun (WGS) entry which is preliminary data.</text>
</comment>
<dbReference type="InterPro" id="IPR050300">
    <property type="entry name" value="GDXG_lipolytic_enzyme"/>
</dbReference>
<keyword evidence="1" id="KW-0378">Hydrolase</keyword>
<dbReference type="OrthoDB" id="433474at2759"/>
<organism evidence="3 4">
    <name type="scientific">Mucor plumbeus</name>
    <dbReference type="NCBI Taxonomy" id="97098"/>
    <lineage>
        <taxon>Eukaryota</taxon>
        <taxon>Fungi</taxon>
        <taxon>Fungi incertae sedis</taxon>
        <taxon>Mucoromycota</taxon>
        <taxon>Mucoromycotina</taxon>
        <taxon>Mucoromycetes</taxon>
        <taxon>Mucorales</taxon>
        <taxon>Mucorineae</taxon>
        <taxon>Mucoraceae</taxon>
        <taxon>Mucor</taxon>
    </lineage>
</organism>
<dbReference type="Pfam" id="PF07859">
    <property type="entry name" value="Abhydrolase_3"/>
    <property type="match status" value="1"/>
</dbReference>
<reference evidence="3" key="1">
    <citation type="submission" date="2020-12" db="EMBL/GenBank/DDBJ databases">
        <title>Metabolic potential, ecology and presence of endohyphal bacteria is reflected in genomic diversity of Mucoromycotina.</title>
        <authorList>
            <person name="Muszewska A."/>
            <person name="Okrasinska A."/>
            <person name="Steczkiewicz K."/>
            <person name="Drgas O."/>
            <person name="Orlowska M."/>
            <person name="Perlinska-Lenart U."/>
            <person name="Aleksandrzak-Piekarczyk T."/>
            <person name="Szatraj K."/>
            <person name="Zielenkiewicz U."/>
            <person name="Pilsyk S."/>
            <person name="Malc E."/>
            <person name="Mieczkowski P."/>
            <person name="Kruszewska J.S."/>
            <person name="Biernat P."/>
            <person name="Pawlowska J."/>
        </authorList>
    </citation>
    <scope>NUCLEOTIDE SEQUENCE</scope>
    <source>
        <strain evidence="3">CBS 226.32</strain>
    </source>
</reference>
<dbReference type="Proteomes" id="UP000650833">
    <property type="component" value="Unassembled WGS sequence"/>
</dbReference>
<dbReference type="PANTHER" id="PTHR48081:SF8">
    <property type="entry name" value="ALPHA_BETA HYDROLASE FOLD-3 DOMAIN-CONTAINING PROTEIN-RELATED"/>
    <property type="match status" value="1"/>
</dbReference>
<dbReference type="GO" id="GO:0016787">
    <property type="term" value="F:hydrolase activity"/>
    <property type="evidence" value="ECO:0007669"/>
    <property type="project" value="UniProtKB-KW"/>
</dbReference>
<evidence type="ECO:0000313" key="3">
    <source>
        <dbReference type="EMBL" id="KAG2206926.1"/>
    </source>
</evidence>
<evidence type="ECO:0000313" key="4">
    <source>
        <dbReference type="Proteomes" id="UP000650833"/>
    </source>
</evidence>
<dbReference type="Gene3D" id="3.40.50.1820">
    <property type="entry name" value="alpha/beta hydrolase"/>
    <property type="match status" value="1"/>
</dbReference>
<name>A0A8H7RC56_9FUNG</name>